<keyword evidence="1" id="KW-0732">Signal</keyword>
<evidence type="ECO:0000313" key="2">
    <source>
        <dbReference type="EMBL" id="RUS84161.1"/>
    </source>
</evidence>
<feature type="signal peptide" evidence="1">
    <location>
        <begin position="1"/>
        <end position="17"/>
    </location>
</feature>
<dbReference type="OrthoDB" id="6150569at2759"/>
<sequence>MNFYGKYVIFLLLHAEAALVPVHLGNRTVIRHCINFPHFIPLNAVFSVRGSFQARLKCLDPNQDISLDTVELKGILICRPFSDINYDFYKILPPECKAHKIPAEIRITNRFIYNVRDCRSETIQSISALMTDRTQTYITNIDKPCGEGQRTCQSNFDYLCGISEEEHKKGYPYQLEVHNRVLTEYQPKQGLEFYRQLAQDIRNRVGCDESGQLLPDNRHKWENGLSHLVNVYVSSWVGTCSEHLYTRGTDLEVDGVLTCRGCPGKHYLYYKQCRLCEYGEYSKPPANKCMRCPHESLWTDTEKMEDLCFVRP</sequence>
<protein>
    <recommendedName>
        <fullName evidence="4">Tyrosine-protein kinase ephrin type A/B receptor-like domain-containing protein</fullName>
    </recommendedName>
</protein>
<feature type="chain" id="PRO_5018743483" description="Tyrosine-protein kinase ephrin type A/B receptor-like domain-containing protein" evidence="1">
    <location>
        <begin position="18"/>
        <end position="312"/>
    </location>
</feature>
<evidence type="ECO:0000313" key="3">
    <source>
        <dbReference type="Proteomes" id="UP000271974"/>
    </source>
</evidence>
<evidence type="ECO:0008006" key="4">
    <source>
        <dbReference type="Google" id="ProtNLM"/>
    </source>
</evidence>
<dbReference type="AlphaFoldDB" id="A0A3S0ZVR7"/>
<dbReference type="EMBL" id="RQTK01000216">
    <property type="protein sequence ID" value="RUS84161.1"/>
    <property type="molecule type" value="Genomic_DNA"/>
</dbReference>
<dbReference type="Proteomes" id="UP000271974">
    <property type="component" value="Unassembled WGS sequence"/>
</dbReference>
<name>A0A3S0ZVR7_ELYCH</name>
<evidence type="ECO:0000256" key="1">
    <source>
        <dbReference type="SAM" id="SignalP"/>
    </source>
</evidence>
<accession>A0A3S0ZVR7</accession>
<gene>
    <name evidence="2" type="ORF">EGW08_008089</name>
</gene>
<comment type="caution">
    <text evidence="2">The sequence shown here is derived from an EMBL/GenBank/DDBJ whole genome shotgun (WGS) entry which is preliminary data.</text>
</comment>
<keyword evidence="3" id="KW-1185">Reference proteome</keyword>
<proteinExistence type="predicted"/>
<organism evidence="2 3">
    <name type="scientific">Elysia chlorotica</name>
    <name type="common">Eastern emerald elysia</name>
    <name type="synonym">Sea slug</name>
    <dbReference type="NCBI Taxonomy" id="188477"/>
    <lineage>
        <taxon>Eukaryota</taxon>
        <taxon>Metazoa</taxon>
        <taxon>Spiralia</taxon>
        <taxon>Lophotrochozoa</taxon>
        <taxon>Mollusca</taxon>
        <taxon>Gastropoda</taxon>
        <taxon>Heterobranchia</taxon>
        <taxon>Euthyneura</taxon>
        <taxon>Panpulmonata</taxon>
        <taxon>Sacoglossa</taxon>
        <taxon>Placobranchoidea</taxon>
        <taxon>Plakobranchidae</taxon>
        <taxon>Elysia</taxon>
    </lineage>
</organism>
<reference evidence="2 3" key="1">
    <citation type="submission" date="2019-01" db="EMBL/GenBank/DDBJ databases">
        <title>A draft genome assembly of the solar-powered sea slug Elysia chlorotica.</title>
        <authorList>
            <person name="Cai H."/>
            <person name="Li Q."/>
            <person name="Fang X."/>
            <person name="Li J."/>
            <person name="Curtis N.E."/>
            <person name="Altenburger A."/>
            <person name="Shibata T."/>
            <person name="Feng M."/>
            <person name="Maeda T."/>
            <person name="Schwartz J.A."/>
            <person name="Shigenobu S."/>
            <person name="Lundholm N."/>
            <person name="Nishiyama T."/>
            <person name="Yang H."/>
            <person name="Hasebe M."/>
            <person name="Li S."/>
            <person name="Pierce S.K."/>
            <person name="Wang J."/>
        </authorList>
    </citation>
    <scope>NUCLEOTIDE SEQUENCE [LARGE SCALE GENOMIC DNA]</scope>
    <source>
        <strain evidence="2">EC2010</strain>
        <tissue evidence="2">Whole organism of an adult</tissue>
    </source>
</reference>